<dbReference type="GO" id="GO:0005524">
    <property type="term" value="F:ATP binding"/>
    <property type="evidence" value="ECO:0007669"/>
    <property type="project" value="UniProtKB-KW"/>
</dbReference>
<dbReference type="PROSITE" id="PS51194">
    <property type="entry name" value="HELICASE_CTER"/>
    <property type="match status" value="1"/>
</dbReference>
<evidence type="ECO:0000256" key="16">
    <source>
        <dbReference type="ARBA" id="ARBA00024776"/>
    </source>
</evidence>
<dbReference type="FunFam" id="3.40.50.300:FF:000332">
    <property type="entry name" value="DNA repair and recombination protein RAD54-like"/>
    <property type="match status" value="1"/>
</dbReference>
<keyword evidence="11" id="KW-0067">ATP-binding</keyword>
<dbReference type="Gene3D" id="1.20.120.850">
    <property type="entry name" value="SWI2/SNF2 ATPases, N-terminal domain"/>
    <property type="match status" value="1"/>
</dbReference>
<evidence type="ECO:0000313" key="21">
    <source>
        <dbReference type="Proteomes" id="UP000475862"/>
    </source>
</evidence>
<dbReference type="SMART" id="SM00487">
    <property type="entry name" value="DEXDc"/>
    <property type="match status" value="1"/>
</dbReference>
<dbReference type="GO" id="GO:0015616">
    <property type="term" value="F:DNA translocase activity"/>
    <property type="evidence" value="ECO:0007669"/>
    <property type="project" value="TreeGrafter"/>
</dbReference>
<keyword evidence="14" id="KW-0469">Meiosis</keyword>
<dbReference type="GO" id="GO:0051301">
    <property type="term" value="P:cell division"/>
    <property type="evidence" value="ECO:0007669"/>
    <property type="project" value="UniProtKB-KW"/>
</dbReference>
<dbReference type="InterPro" id="IPR038718">
    <property type="entry name" value="SNF2-like_sf"/>
</dbReference>
<evidence type="ECO:0000259" key="19">
    <source>
        <dbReference type="PROSITE" id="PS51194"/>
    </source>
</evidence>
<keyword evidence="4" id="KW-0597">Phosphoprotein</keyword>
<feature type="domain" description="Helicase C-terminal" evidence="19">
    <location>
        <begin position="558"/>
        <end position="718"/>
    </location>
</feature>
<dbReference type="InterPro" id="IPR027417">
    <property type="entry name" value="P-loop_NTPase"/>
</dbReference>
<dbReference type="InterPro" id="IPR000330">
    <property type="entry name" value="SNF2_N"/>
</dbReference>
<accession>A0A6G0TRH3</accession>
<evidence type="ECO:0000256" key="7">
    <source>
        <dbReference type="ARBA" id="ARBA00022763"/>
    </source>
</evidence>
<dbReference type="Gene3D" id="3.40.50.10810">
    <property type="entry name" value="Tandem AAA-ATPase domain"/>
    <property type="match status" value="1"/>
</dbReference>
<dbReference type="InterPro" id="IPR049730">
    <property type="entry name" value="SNF2/RAD54-like_C"/>
</dbReference>
<evidence type="ECO:0000256" key="1">
    <source>
        <dbReference type="ARBA" id="ARBA00007025"/>
    </source>
</evidence>
<protein>
    <recommendedName>
        <fullName evidence="3">DNA repair and recombination protein RAD54-like</fullName>
    </recommendedName>
    <alternativeName>
        <fullName evidence="17">Protein okra</fullName>
    </alternativeName>
</protein>
<dbReference type="Gene3D" id="3.40.50.300">
    <property type="entry name" value="P-loop containing nucleotide triphosphate hydrolases"/>
    <property type="match status" value="1"/>
</dbReference>
<dbReference type="PANTHER" id="PTHR45629:SF7">
    <property type="entry name" value="DNA EXCISION REPAIR PROTEIN ERCC-6-RELATED"/>
    <property type="match status" value="1"/>
</dbReference>
<evidence type="ECO:0000256" key="10">
    <source>
        <dbReference type="ARBA" id="ARBA00022806"/>
    </source>
</evidence>
<dbReference type="PANTHER" id="PTHR45629">
    <property type="entry name" value="SNF2/RAD54 FAMILY MEMBER"/>
    <property type="match status" value="1"/>
</dbReference>
<dbReference type="InterPro" id="IPR001650">
    <property type="entry name" value="Helicase_C-like"/>
</dbReference>
<evidence type="ECO:0000256" key="2">
    <source>
        <dbReference type="ARBA" id="ARBA00011467"/>
    </source>
</evidence>
<evidence type="ECO:0000313" key="20">
    <source>
        <dbReference type="EMBL" id="KAE9537557.1"/>
    </source>
</evidence>
<dbReference type="InterPro" id="IPR014001">
    <property type="entry name" value="Helicase_ATP-bd"/>
</dbReference>
<comment type="subunit">
    <text evidence="2">Interacts (via N-terminus) with spn-A/Rad51.</text>
</comment>
<evidence type="ECO:0000256" key="9">
    <source>
        <dbReference type="ARBA" id="ARBA00022801"/>
    </source>
</evidence>
<keyword evidence="12" id="KW-0238">DNA-binding</keyword>
<keyword evidence="8" id="KW-0498">Mitosis</keyword>
<evidence type="ECO:0000256" key="14">
    <source>
        <dbReference type="ARBA" id="ARBA00023254"/>
    </source>
</evidence>
<keyword evidence="6" id="KW-0547">Nucleotide-binding</keyword>
<dbReference type="PROSITE" id="PS51192">
    <property type="entry name" value="HELICASE_ATP_BIND_1"/>
    <property type="match status" value="1"/>
</dbReference>
<dbReference type="FunFam" id="3.40.50.10810:FF:000010">
    <property type="entry name" value="DNA repair and recombination protein RAD54-like"/>
    <property type="match status" value="1"/>
</dbReference>
<dbReference type="GO" id="GO:0007131">
    <property type="term" value="P:reciprocal meiotic recombination"/>
    <property type="evidence" value="ECO:0007669"/>
    <property type="project" value="TreeGrafter"/>
</dbReference>
<comment type="similarity">
    <text evidence="1">Belongs to the SNF2/RAD54 helicase family.</text>
</comment>
<dbReference type="SMART" id="SM00490">
    <property type="entry name" value="HELICc"/>
    <property type="match status" value="1"/>
</dbReference>
<keyword evidence="15" id="KW-0131">Cell cycle</keyword>
<keyword evidence="9" id="KW-0378">Hydrolase</keyword>
<dbReference type="Pfam" id="PF00176">
    <property type="entry name" value="SNF2-rel_dom"/>
    <property type="match status" value="1"/>
</dbReference>
<dbReference type="GO" id="GO:0004386">
    <property type="term" value="F:helicase activity"/>
    <property type="evidence" value="ECO:0007669"/>
    <property type="project" value="UniProtKB-KW"/>
</dbReference>
<dbReference type="OrthoDB" id="413460at2759"/>
<feature type="domain" description="Helicase ATP-binding" evidence="18">
    <location>
        <begin position="221"/>
        <end position="397"/>
    </location>
</feature>
<dbReference type="GO" id="GO:0003677">
    <property type="term" value="F:DNA binding"/>
    <property type="evidence" value="ECO:0007669"/>
    <property type="project" value="UniProtKB-KW"/>
</dbReference>
<comment type="caution">
    <text evidence="20">The sequence shown here is derived from an EMBL/GenBank/DDBJ whole genome shotgun (WGS) entry which is preliminary data.</text>
</comment>
<dbReference type="Pfam" id="PF00271">
    <property type="entry name" value="Helicase_C"/>
    <property type="match status" value="1"/>
</dbReference>
<keyword evidence="7" id="KW-0227">DNA damage</keyword>
<evidence type="ECO:0000256" key="12">
    <source>
        <dbReference type="ARBA" id="ARBA00023125"/>
    </source>
</evidence>
<comment type="function">
    <text evidence="16">Involved in mitotic DNA repair and meiotic recombination. Functions in the recombinational DNA repair pathway. Essential for interhomolog gene conversion (GC), but may have a less important role in intersister GC than spn-A/Rad51. In the presence of DNA, spn-A/Rad51 enhances the ATPase activity of okr/Rad54.</text>
</comment>
<name>A0A6G0TRH3_APHGL</name>
<evidence type="ECO:0000256" key="3">
    <source>
        <dbReference type="ARBA" id="ARBA00015341"/>
    </source>
</evidence>
<keyword evidence="13" id="KW-0234">DNA repair</keyword>
<dbReference type="EMBL" id="VYZN01000018">
    <property type="protein sequence ID" value="KAE9537557.1"/>
    <property type="molecule type" value="Genomic_DNA"/>
</dbReference>
<dbReference type="SUPFAM" id="SSF52540">
    <property type="entry name" value="P-loop containing nucleoside triphosphate hydrolases"/>
    <property type="match status" value="2"/>
</dbReference>
<evidence type="ECO:0000256" key="17">
    <source>
        <dbReference type="ARBA" id="ARBA00029956"/>
    </source>
</evidence>
<dbReference type="AlphaFoldDB" id="A0A6G0TRH3"/>
<evidence type="ECO:0000256" key="13">
    <source>
        <dbReference type="ARBA" id="ARBA00023204"/>
    </source>
</evidence>
<evidence type="ECO:0000256" key="6">
    <source>
        <dbReference type="ARBA" id="ARBA00022741"/>
    </source>
</evidence>
<gene>
    <name evidence="20" type="ORF">AGLY_006580</name>
</gene>
<reference evidence="20 21" key="1">
    <citation type="submission" date="2019-08" db="EMBL/GenBank/DDBJ databases">
        <title>The genome of the soybean aphid Biotype 1, its phylome, world population structure and adaptation to the North American continent.</title>
        <authorList>
            <person name="Giordano R."/>
            <person name="Donthu R.K."/>
            <person name="Hernandez A.G."/>
            <person name="Wright C.L."/>
            <person name="Zimin A.V."/>
        </authorList>
    </citation>
    <scope>NUCLEOTIDE SEQUENCE [LARGE SCALE GENOMIC DNA]</scope>
    <source>
        <tissue evidence="20">Whole aphids</tissue>
    </source>
</reference>
<keyword evidence="21" id="KW-1185">Reference proteome</keyword>
<keyword evidence="10" id="KW-0347">Helicase</keyword>
<dbReference type="GO" id="GO:0016787">
    <property type="term" value="F:hydrolase activity"/>
    <property type="evidence" value="ECO:0007669"/>
    <property type="project" value="UniProtKB-KW"/>
</dbReference>
<evidence type="ECO:0000256" key="15">
    <source>
        <dbReference type="ARBA" id="ARBA00023306"/>
    </source>
</evidence>
<dbReference type="GO" id="GO:0045003">
    <property type="term" value="P:double-strand break repair via synthesis-dependent strand annealing"/>
    <property type="evidence" value="ECO:0007669"/>
    <property type="project" value="TreeGrafter"/>
</dbReference>
<evidence type="ECO:0000256" key="11">
    <source>
        <dbReference type="ARBA" id="ARBA00022840"/>
    </source>
</evidence>
<dbReference type="InterPro" id="IPR050496">
    <property type="entry name" value="SNF2_RAD54_helicase_repair"/>
</dbReference>
<keyword evidence="5" id="KW-0132">Cell division</keyword>
<dbReference type="Proteomes" id="UP000475862">
    <property type="component" value="Unassembled WGS sequence"/>
</dbReference>
<evidence type="ECO:0000256" key="8">
    <source>
        <dbReference type="ARBA" id="ARBA00022776"/>
    </source>
</evidence>
<proteinExistence type="inferred from homology"/>
<evidence type="ECO:0000256" key="5">
    <source>
        <dbReference type="ARBA" id="ARBA00022618"/>
    </source>
</evidence>
<organism evidence="20 21">
    <name type="scientific">Aphis glycines</name>
    <name type="common">Soybean aphid</name>
    <dbReference type="NCBI Taxonomy" id="307491"/>
    <lineage>
        <taxon>Eukaryota</taxon>
        <taxon>Metazoa</taxon>
        <taxon>Ecdysozoa</taxon>
        <taxon>Arthropoda</taxon>
        <taxon>Hexapoda</taxon>
        <taxon>Insecta</taxon>
        <taxon>Pterygota</taxon>
        <taxon>Neoptera</taxon>
        <taxon>Paraneoptera</taxon>
        <taxon>Hemiptera</taxon>
        <taxon>Sternorrhyncha</taxon>
        <taxon>Aphidomorpha</taxon>
        <taxon>Aphidoidea</taxon>
        <taxon>Aphididae</taxon>
        <taxon>Aphidini</taxon>
        <taxon>Aphis</taxon>
        <taxon>Aphis</taxon>
    </lineage>
</organism>
<evidence type="ECO:0000259" key="18">
    <source>
        <dbReference type="PROSITE" id="PS51192"/>
    </source>
</evidence>
<dbReference type="CDD" id="cd18793">
    <property type="entry name" value="SF2_C_SNF"/>
    <property type="match status" value="1"/>
</dbReference>
<evidence type="ECO:0000256" key="4">
    <source>
        <dbReference type="ARBA" id="ARBA00022553"/>
    </source>
</evidence>
<sequence>MCPVYDLPGRNPAWLPVVTVDNICDVITSSFIIISAGKYKNFIILAVPIYSLVRYASPTFKSVYRSIMILRRSLAPSQVNKRPLNDSNQSKRACVKYNDHLPNIEQNSKIDDKSTVALSIYEQNIRNILSKPFKVPIANWSGSSFSRALGVRRDGIRRPLHDPTAPDALILYIPPQISAHDILKMDKNKILVHVVVDPALSKILRPHQREGVKFMYECVTGVRIEGTYGCIMADEMGLGKTLQCITLMWTLLKQGPDASPTIHKAIIVTPSSLVKNWCNEIKKWLGGRIGALPVDGGGKEQVDKVITGFVQARGRRTVDPILVISYETFRSHSSLLQNAEDIGLVLCDEGHRLKNCENQTYRSLMALKAKRRVLLSGTPIQNDLLEYFSLVHFVNEGILGTAQEFRRQYETPIVRGQDSCATDAERKKATECLEQLISLVNRCLIRRTSALLSKYLPVKTEHVVCIKLTPLQTDLYLHLLKSDMVTKSIKSDDGKVTSNALAAITLLKKLCAHPDLIIDKIMNGTDGFENSKQLLPPSYIAAQSKKKLMIELSSKLMVLDTMLAVIKTTTTDRVVLISNYTQTLELFERLAKLRNYTFVRLDGSMTAKKRAKAVDDINSPTSGVFLFMLSSKAGGCGLNLIGANRLVMFDPDWNPANDDQAMARVWRDGQKKPCFVYRFLATGSIEEKMMQRQAHKKALSSSVVDCEEDVARHFTASELRTLFNLRQDTISDTHDKIKCTRCINNIQTKLPPVDSDCTNDLSCWQHCADKRWLVDPVLKQCWHAGISMVFYQNSTIHKEKPIVEEDNNEVDKKEEENSIT</sequence>
<dbReference type="GO" id="GO:0005634">
    <property type="term" value="C:nucleus"/>
    <property type="evidence" value="ECO:0007669"/>
    <property type="project" value="TreeGrafter"/>
</dbReference>